<name>A0ACD5HKK2_9PROT</name>
<organism evidence="1 2">
    <name type="scientific">Acidithiobacillus sulfuriphilus</name>
    <dbReference type="NCBI Taxonomy" id="1867749"/>
    <lineage>
        <taxon>Bacteria</taxon>
        <taxon>Pseudomonadati</taxon>
        <taxon>Pseudomonadota</taxon>
        <taxon>Acidithiobacillia</taxon>
        <taxon>Acidithiobacillales</taxon>
        <taxon>Acidithiobacillaceae</taxon>
        <taxon>Acidithiobacillus</taxon>
    </lineage>
</organism>
<dbReference type="Proteomes" id="UP000271650">
    <property type="component" value="Chromosome"/>
</dbReference>
<keyword evidence="2" id="KW-1185">Reference proteome</keyword>
<gene>
    <name evidence="1" type="ORF">EC580_007625</name>
</gene>
<evidence type="ECO:0000313" key="1">
    <source>
        <dbReference type="EMBL" id="XRI75848.1"/>
    </source>
</evidence>
<proteinExistence type="predicted"/>
<evidence type="ECO:0000313" key="2">
    <source>
        <dbReference type="Proteomes" id="UP000271650"/>
    </source>
</evidence>
<dbReference type="EMBL" id="CP127527">
    <property type="protein sequence ID" value="XRI75848.1"/>
    <property type="molecule type" value="Genomic_DNA"/>
</dbReference>
<accession>A0ACD5HKK2</accession>
<reference evidence="1 2" key="1">
    <citation type="journal article" date="2019" name="Int. J. Syst. Evol. Microbiol.">
        <title>Acidithiobacillus sulfuriphilus sp. nov.: an extremely acidophilic sulfur-oxidizing chemolithotroph isolated from a neutral pH environment.</title>
        <authorList>
            <person name="Falagan C."/>
            <person name="Moya-Beltran A."/>
            <person name="Castro M."/>
            <person name="Quatrini R."/>
            <person name="Johnson D.B."/>
        </authorList>
    </citation>
    <scope>NUCLEOTIDE SEQUENCE [LARGE SCALE GENOMIC DNA]</scope>
    <source>
        <strain evidence="1 2">CJ-2</strain>
    </source>
</reference>
<protein>
    <submittedName>
        <fullName evidence="1">ABC transporter substrate-binding protein</fullName>
    </submittedName>
</protein>
<sequence length="220" mass="23937">MTNKKRMIGMGAVALSLLLPLSAAPAWADAAVAATASTPSATSPQGAIAALDNALLEAMKGGKALGYAGRYRIVSPVVKQLFDFEKIASLTMGPYWAQLHGAQQKEFMTVLADYTAATYAARFDRYDGERFAITSSQMLQPGTMGVFTTFTEHNGKVHRFDYLLQQADQQWRIVNVVADGVSDLSMKRAEYTDTMKSKGFQALVAHLRKQIDGYAREGGQ</sequence>